<proteinExistence type="predicted"/>
<name>A0A3M2SKN3_9HYPO</name>
<dbReference type="PANTHER" id="PTHR45458">
    <property type="entry name" value="SHORT-CHAIN DEHYDROGENASE/REDUCTASE SDR"/>
    <property type="match status" value="1"/>
</dbReference>
<keyword evidence="1" id="KW-0521">NADP</keyword>
<dbReference type="AlphaFoldDB" id="A0A3M2SKN3"/>
<reference evidence="2 3" key="1">
    <citation type="submission" date="2017-06" db="EMBL/GenBank/DDBJ databases">
        <title>Comparative genomic analysis of Ambrosia Fusariam Clade fungi.</title>
        <authorList>
            <person name="Stajich J.E."/>
            <person name="Carrillo J."/>
            <person name="Kijimoto T."/>
            <person name="Eskalen A."/>
            <person name="O'Donnell K."/>
            <person name="Kasson M."/>
        </authorList>
    </citation>
    <scope>NUCLEOTIDE SEQUENCE [LARGE SCALE GENOMIC DNA]</scope>
    <source>
        <strain evidence="2">UCR3666</strain>
    </source>
</reference>
<dbReference type="PROSITE" id="PS00061">
    <property type="entry name" value="ADH_SHORT"/>
    <property type="match status" value="1"/>
</dbReference>
<dbReference type="InterPro" id="IPR020904">
    <property type="entry name" value="Sc_DH/Rdtase_CS"/>
</dbReference>
<accession>A0A3M2SKN3</accession>
<dbReference type="SUPFAM" id="SSF51735">
    <property type="entry name" value="NAD(P)-binding Rossmann-fold domains"/>
    <property type="match status" value="1"/>
</dbReference>
<evidence type="ECO:0000256" key="1">
    <source>
        <dbReference type="ARBA" id="ARBA00022857"/>
    </source>
</evidence>
<dbReference type="Gene3D" id="3.40.50.720">
    <property type="entry name" value="NAD(P)-binding Rossmann-like Domain"/>
    <property type="match status" value="1"/>
</dbReference>
<keyword evidence="3" id="KW-1185">Reference proteome</keyword>
<dbReference type="Proteomes" id="UP000277212">
    <property type="component" value="Unassembled WGS sequence"/>
</dbReference>
<dbReference type="InterPro" id="IPR002347">
    <property type="entry name" value="SDR_fam"/>
</dbReference>
<sequence length="247" mass="26613">MAYTVLITGANRGIGKDLLKLYLNLPQTTAIAAVRSLSHPSVDEIRNLPVASGTRLIVVKIDSASMEDPKDAATVLQDQYAITKLDTVIANAGIGKDWSLVAQTAIDEVEDHFKVNSIGPFALYLAMRPLLLASAKPKFVVVSTELGSIGLQGERKIKDVAYGMSKAAVNFFVGKLHHEEPMLTAFPIHPGWVKTTLGNAIAETLGMKEAPITQEQSAAGVLEQVEKATKAETSGRFITFEGKDIPW</sequence>
<protein>
    <recommendedName>
        <fullName evidence="4">NAD(P)-binding domain-containing protein</fullName>
    </recommendedName>
</protein>
<dbReference type="InterPro" id="IPR052184">
    <property type="entry name" value="SDR_enzymes"/>
</dbReference>
<evidence type="ECO:0000313" key="2">
    <source>
        <dbReference type="EMBL" id="RMJ17712.1"/>
    </source>
</evidence>
<dbReference type="InterPro" id="IPR036291">
    <property type="entry name" value="NAD(P)-bd_dom_sf"/>
</dbReference>
<comment type="caution">
    <text evidence="2">The sequence shown here is derived from an EMBL/GenBank/DDBJ whole genome shotgun (WGS) entry which is preliminary data.</text>
</comment>
<evidence type="ECO:0000313" key="3">
    <source>
        <dbReference type="Proteomes" id="UP000277212"/>
    </source>
</evidence>
<gene>
    <name evidence="2" type="ORF">CDV36_002625</name>
</gene>
<evidence type="ECO:0008006" key="4">
    <source>
        <dbReference type="Google" id="ProtNLM"/>
    </source>
</evidence>
<dbReference type="EMBL" id="NKUJ01000028">
    <property type="protein sequence ID" value="RMJ17712.1"/>
    <property type="molecule type" value="Genomic_DNA"/>
</dbReference>
<dbReference type="GO" id="GO:0016616">
    <property type="term" value="F:oxidoreductase activity, acting on the CH-OH group of donors, NAD or NADP as acceptor"/>
    <property type="evidence" value="ECO:0007669"/>
    <property type="project" value="TreeGrafter"/>
</dbReference>
<dbReference type="PANTHER" id="PTHR45458:SF1">
    <property type="entry name" value="SHORT CHAIN DEHYDROGENASE"/>
    <property type="match status" value="1"/>
</dbReference>
<dbReference type="Pfam" id="PF00106">
    <property type="entry name" value="adh_short"/>
    <property type="match status" value="1"/>
</dbReference>
<organism evidence="2 3">
    <name type="scientific">Fusarium kuroshium</name>
    <dbReference type="NCBI Taxonomy" id="2010991"/>
    <lineage>
        <taxon>Eukaryota</taxon>
        <taxon>Fungi</taxon>
        <taxon>Dikarya</taxon>
        <taxon>Ascomycota</taxon>
        <taxon>Pezizomycotina</taxon>
        <taxon>Sordariomycetes</taxon>
        <taxon>Hypocreomycetidae</taxon>
        <taxon>Hypocreales</taxon>
        <taxon>Nectriaceae</taxon>
        <taxon>Fusarium</taxon>
        <taxon>Fusarium solani species complex</taxon>
    </lineage>
</organism>
<dbReference type="PRINTS" id="PR00081">
    <property type="entry name" value="GDHRDH"/>
</dbReference>
<dbReference type="OrthoDB" id="9876299at2759"/>